<dbReference type="Proteomes" id="UP000016519">
    <property type="component" value="Unassembled WGS sequence"/>
</dbReference>
<evidence type="ECO:0000313" key="3">
    <source>
        <dbReference type="Proteomes" id="UP000016519"/>
    </source>
</evidence>
<keyword evidence="3" id="KW-1185">Reference proteome</keyword>
<gene>
    <name evidence="2" type="ORF">HMPREF9244_00291</name>
</gene>
<reference evidence="2 3" key="1">
    <citation type="submission" date="2013-08" db="EMBL/GenBank/DDBJ databases">
        <authorList>
            <person name="Weinstock G."/>
            <person name="Sodergren E."/>
            <person name="Wylie T."/>
            <person name="Fulton L."/>
            <person name="Fulton R."/>
            <person name="Fronick C."/>
            <person name="O'Laughlin M."/>
            <person name="Godfrey J."/>
            <person name="Miner T."/>
            <person name="Herter B."/>
            <person name="Appelbaum E."/>
            <person name="Cordes M."/>
            <person name="Lek S."/>
            <person name="Wollam A."/>
            <person name="Pepin K.H."/>
            <person name="Palsikar V.B."/>
            <person name="Mitreva M."/>
            <person name="Wilson R.K."/>
        </authorList>
    </citation>
    <scope>NUCLEOTIDE SEQUENCE [LARGE SCALE GENOMIC DNA]</scope>
    <source>
        <strain evidence="2 3">F0580</strain>
    </source>
</reference>
<feature type="compositionally biased region" description="Basic and acidic residues" evidence="1">
    <location>
        <begin position="298"/>
        <end position="308"/>
    </location>
</feature>
<dbReference type="HOGENOM" id="CLU_902070_0_0_11"/>
<evidence type="ECO:0000313" key="2">
    <source>
        <dbReference type="EMBL" id="ERH31852.1"/>
    </source>
</evidence>
<feature type="region of interest" description="Disordered" evidence="1">
    <location>
        <begin position="283"/>
        <end position="308"/>
    </location>
</feature>
<dbReference type="STRING" id="419015.HMPREF3214_00056"/>
<proteinExistence type="predicted"/>
<sequence length="308" mass="35187">MHSFFSHDFLFVFSGYKVSYMNQQRLHSDTQPACTVKSGKKVSAAATPPTDALHDAMLVTVPDDLPDSLDKRIDRKTMMSAHTYHKKILRSHPMISADLRHPLRHVSDYPGLMCLHRLRSCQALDQLDDNTFFPARFSATSFMRVHVVRDVIPEHSIASGLLAAWIWLGGRFPGRIDVMSDHNYHSILFGRKVRSSARQIHHSYLYEFANLLVTTPEITACDLACSEDARKHPEEVSDLLVELAQQYNFTEHDCLELMRENTRRPRYTAGLHLLIRALNRPNYSAMQSPQPSADNETENDKTHTSQET</sequence>
<organism evidence="2 3">
    <name type="scientific">Alloscardovia omnicolens F0580</name>
    <dbReference type="NCBI Taxonomy" id="1321816"/>
    <lineage>
        <taxon>Bacteria</taxon>
        <taxon>Bacillati</taxon>
        <taxon>Actinomycetota</taxon>
        <taxon>Actinomycetes</taxon>
        <taxon>Bifidobacteriales</taxon>
        <taxon>Bifidobacteriaceae</taxon>
        <taxon>Alloscardovia</taxon>
    </lineage>
</organism>
<name>U1SMF9_9BIFI</name>
<evidence type="ECO:0000256" key="1">
    <source>
        <dbReference type="SAM" id="MobiDB-lite"/>
    </source>
</evidence>
<dbReference type="PATRIC" id="fig|1321816.3.peg.246"/>
<dbReference type="AlphaFoldDB" id="U1SMF9"/>
<protein>
    <submittedName>
        <fullName evidence="2">Uncharacterized protein</fullName>
    </submittedName>
</protein>
<feature type="compositionally biased region" description="Polar residues" evidence="1">
    <location>
        <begin position="283"/>
        <end position="294"/>
    </location>
</feature>
<comment type="caution">
    <text evidence="2">The sequence shown here is derived from an EMBL/GenBank/DDBJ whole genome shotgun (WGS) entry which is preliminary data.</text>
</comment>
<dbReference type="EMBL" id="AWSI01000009">
    <property type="protein sequence ID" value="ERH31852.1"/>
    <property type="molecule type" value="Genomic_DNA"/>
</dbReference>
<accession>U1SMF9</accession>